<evidence type="ECO:0000256" key="8">
    <source>
        <dbReference type="SAM" id="Phobius"/>
    </source>
</evidence>
<evidence type="ECO:0000256" key="3">
    <source>
        <dbReference type="ARBA" id="ARBA00022676"/>
    </source>
</evidence>
<organism evidence="10 11">
    <name type="scientific">Paracoccus marcusii</name>
    <dbReference type="NCBI Taxonomy" id="59779"/>
    <lineage>
        <taxon>Bacteria</taxon>
        <taxon>Pseudomonadati</taxon>
        <taxon>Pseudomonadota</taxon>
        <taxon>Alphaproteobacteria</taxon>
        <taxon>Rhodobacterales</taxon>
        <taxon>Paracoccaceae</taxon>
        <taxon>Paracoccus</taxon>
    </lineage>
</organism>
<keyword evidence="3 10" id="KW-0328">Glycosyltransferase</keyword>
<dbReference type="RefSeq" id="WP_273744110.1">
    <property type="nucleotide sequence ID" value="NZ_CP117466.1"/>
</dbReference>
<dbReference type="InterPro" id="IPR050297">
    <property type="entry name" value="LipidA_mod_glycosyltrf_83"/>
</dbReference>
<feature type="transmembrane region" description="Helical" evidence="8">
    <location>
        <begin position="70"/>
        <end position="100"/>
    </location>
</feature>
<dbReference type="Pfam" id="PF13231">
    <property type="entry name" value="PMT_2"/>
    <property type="match status" value="1"/>
</dbReference>
<dbReference type="EC" id="2.4.-.-" evidence="10"/>
<comment type="subcellular location">
    <subcellularLocation>
        <location evidence="1">Cell membrane</location>
        <topology evidence="1">Multi-pass membrane protein</topology>
    </subcellularLocation>
</comment>
<evidence type="ECO:0000256" key="7">
    <source>
        <dbReference type="ARBA" id="ARBA00023136"/>
    </source>
</evidence>
<evidence type="ECO:0000256" key="2">
    <source>
        <dbReference type="ARBA" id="ARBA00022475"/>
    </source>
</evidence>
<evidence type="ECO:0000256" key="4">
    <source>
        <dbReference type="ARBA" id="ARBA00022679"/>
    </source>
</evidence>
<dbReference type="Proteomes" id="UP001216899">
    <property type="component" value="Chromosome"/>
</dbReference>
<keyword evidence="4 10" id="KW-0808">Transferase</keyword>
<keyword evidence="7 8" id="KW-0472">Membrane</keyword>
<evidence type="ECO:0000313" key="11">
    <source>
        <dbReference type="Proteomes" id="UP001216899"/>
    </source>
</evidence>
<accession>A0ABY7UUP1</accession>
<name>A0ABY7UUP1_9RHOB</name>
<dbReference type="InterPro" id="IPR038731">
    <property type="entry name" value="RgtA/B/C-like"/>
</dbReference>
<proteinExistence type="predicted"/>
<feature type="domain" description="Glycosyltransferase RgtA/B/C/D-like" evidence="9">
    <location>
        <begin position="59"/>
        <end position="154"/>
    </location>
</feature>
<keyword evidence="11" id="KW-1185">Reference proteome</keyword>
<dbReference type="PANTHER" id="PTHR33908:SF3">
    <property type="entry name" value="UNDECAPRENYL PHOSPHATE-ALPHA-4-AMINO-4-DEOXY-L-ARABINOSE ARABINOSYL TRANSFERASE"/>
    <property type="match status" value="1"/>
</dbReference>
<feature type="transmembrane region" description="Helical" evidence="8">
    <location>
        <begin position="136"/>
        <end position="153"/>
    </location>
</feature>
<sequence length="156" mass="16939">MRMRPVLFATLLFALTALTLILLRPLMPVDETRYLAAAWEMPVGGSPWVPHLNGAIYGHKPPLLFWLINLVWAVVGVDAFAARLVGPAFATACVAMIRLLALRLRPDRPARGGAAALILAVSLVWLLFGSTTMSDAMLTVATLLAKLALWSAVRRP</sequence>
<reference evidence="10 11" key="1">
    <citation type="submission" date="2023-02" db="EMBL/GenBank/DDBJ databases">
        <title>Whole genome sequenc of Paracoccus marcusii MBLB0836.</title>
        <authorList>
            <person name="Seo M.-J."/>
            <person name="Cho E.-S."/>
            <person name="Hwang C.Y."/>
        </authorList>
    </citation>
    <scope>NUCLEOTIDE SEQUENCE [LARGE SCALE GENOMIC DNA]</scope>
    <source>
        <strain evidence="10 11">MBLB0836</strain>
    </source>
</reference>
<keyword evidence="2" id="KW-1003">Cell membrane</keyword>
<dbReference type="EMBL" id="CP117466">
    <property type="protein sequence ID" value="WDA13650.1"/>
    <property type="molecule type" value="Genomic_DNA"/>
</dbReference>
<evidence type="ECO:0000256" key="1">
    <source>
        <dbReference type="ARBA" id="ARBA00004651"/>
    </source>
</evidence>
<protein>
    <submittedName>
        <fullName evidence="10">Glycosyltransferase family 39 protein</fullName>
        <ecNumber evidence="10">2.4.-.-</ecNumber>
    </submittedName>
</protein>
<feature type="transmembrane region" description="Helical" evidence="8">
    <location>
        <begin position="112"/>
        <end position="130"/>
    </location>
</feature>
<evidence type="ECO:0000256" key="5">
    <source>
        <dbReference type="ARBA" id="ARBA00022692"/>
    </source>
</evidence>
<dbReference type="PANTHER" id="PTHR33908">
    <property type="entry name" value="MANNOSYLTRANSFERASE YKCB-RELATED"/>
    <property type="match status" value="1"/>
</dbReference>
<keyword evidence="5 8" id="KW-0812">Transmembrane</keyword>
<evidence type="ECO:0000313" key="10">
    <source>
        <dbReference type="EMBL" id="WDA13650.1"/>
    </source>
</evidence>
<evidence type="ECO:0000256" key="6">
    <source>
        <dbReference type="ARBA" id="ARBA00022989"/>
    </source>
</evidence>
<gene>
    <name evidence="10" type="ORF">PRL19_05185</name>
</gene>
<keyword evidence="6 8" id="KW-1133">Transmembrane helix</keyword>
<dbReference type="GO" id="GO:0016757">
    <property type="term" value="F:glycosyltransferase activity"/>
    <property type="evidence" value="ECO:0007669"/>
    <property type="project" value="UniProtKB-KW"/>
</dbReference>
<evidence type="ECO:0000259" key="9">
    <source>
        <dbReference type="Pfam" id="PF13231"/>
    </source>
</evidence>